<dbReference type="AlphaFoldDB" id="A0A4R5LWT6"/>
<keyword evidence="13" id="KW-0732">Signal</keyword>
<keyword evidence="4" id="KW-0410">Iron transport</keyword>
<keyword evidence="10 11" id="KW-0998">Cell outer membrane</keyword>
<dbReference type="Pfam" id="PF00593">
    <property type="entry name" value="TonB_dep_Rec_b-barrel"/>
    <property type="match status" value="1"/>
</dbReference>
<dbReference type="PANTHER" id="PTHR32552">
    <property type="entry name" value="FERRICHROME IRON RECEPTOR-RELATED"/>
    <property type="match status" value="1"/>
</dbReference>
<name>A0A4R5LWT6_9GAMM</name>
<dbReference type="InterPro" id="IPR036942">
    <property type="entry name" value="Beta-barrel_TonB_sf"/>
</dbReference>
<dbReference type="CDD" id="cd01347">
    <property type="entry name" value="ligand_gated_channel"/>
    <property type="match status" value="1"/>
</dbReference>
<feature type="domain" description="TonB-dependent receptor-like beta-barrel" evidence="14">
    <location>
        <begin position="245"/>
        <end position="684"/>
    </location>
</feature>
<evidence type="ECO:0000256" key="3">
    <source>
        <dbReference type="ARBA" id="ARBA00022452"/>
    </source>
</evidence>
<evidence type="ECO:0000313" key="17">
    <source>
        <dbReference type="Proteomes" id="UP000295554"/>
    </source>
</evidence>
<comment type="caution">
    <text evidence="16">The sequence shown here is derived from an EMBL/GenBank/DDBJ whole genome shotgun (WGS) entry which is preliminary data.</text>
</comment>
<feature type="chain" id="PRO_5020773923" evidence="13">
    <location>
        <begin position="27"/>
        <end position="718"/>
    </location>
</feature>
<dbReference type="GO" id="GO:0006826">
    <property type="term" value="P:iron ion transport"/>
    <property type="evidence" value="ECO:0007669"/>
    <property type="project" value="UniProtKB-KW"/>
</dbReference>
<evidence type="ECO:0000313" key="16">
    <source>
        <dbReference type="EMBL" id="TDG15920.1"/>
    </source>
</evidence>
<dbReference type="PROSITE" id="PS52016">
    <property type="entry name" value="TONB_DEPENDENT_REC_3"/>
    <property type="match status" value="1"/>
</dbReference>
<protein>
    <submittedName>
        <fullName evidence="16">TonB-dependent receptor</fullName>
    </submittedName>
</protein>
<sequence length="718" mass="77987">MKLTAPRLAIAVALGSVLGTSVPALAQLEEIIVTAQKREQGLLDVPISVATLSGERFTSMFEGGADIRALSARVPGVYAESSNGRAAPRFYIRGLGNIDFDLAASQPVSIIMDEVVKENVVLKSFPLFDIDRVEVLRGPQGSLFGRNTTAGIIKFDSNKPTQDFEGRAKIDVGELGTVNFEGAVGGGLTDTLAGRIAILVQNRDDYIDNDYTGESDALGGFEENAAKAFLRWDATDDLSFLLGAHYRDLDGTSATFRANIFNPGSNSLNQNYDRETVYFDGGDNNPQEYESNGVNLKIDWGFSGLTLTSITAWDEADGFSRGDIDGGFGAVFLPEMGPGFIPFPADTQDDADVEQFTQELRLASDYGERFNWQVGAFYFDSELDVTTDPGFTRLTVNHENTTWAVFGQGDYALTDALTLTAGLRWTDDEKDFTAPGYDVDVSDDQVSGDIALSYALDDRSLFWGKIGTGFRAPTIQGRDVVFGAAPSVADSETITSFELGYKSQFIDDTMRLNAAIFYYEVDDIQFTAVGGAANLIQLINADTGTGVGFELDVEWLLTDNFVMTFGAAYADTEIEDRNLAVGSCGSGLCTVTNPIDANGNVLVDGNPFPNAPETTFNVTASYSYPLSSGDSELFFFTDWSYQGDTNIFLYEAREFQTDGQYEGGFRAGWRRADSGLEIALFGRNITDEENVQGAIDFNNLTGFTNEPRVFGVSVSSEF</sequence>
<feature type="domain" description="TonB-dependent receptor plug" evidence="15">
    <location>
        <begin position="43"/>
        <end position="152"/>
    </location>
</feature>
<evidence type="ECO:0000256" key="11">
    <source>
        <dbReference type="PROSITE-ProRule" id="PRU01360"/>
    </source>
</evidence>
<dbReference type="InterPro" id="IPR012910">
    <property type="entry name" value="Plug_dom"/>
</dbReference>
<evidence type="ECO:0000256" key="8">
    <source>
        <dbReference type="ARBA" id="ARBA00023077"/>
    </source>
</evidence>
<keyword evidence="3 11" id="KW-1134">Transmembrane beta strand</keyword>
<dbReference type="InterPro" id="IPR000531">
    <property type="entry name" value="Beta-barrel_TonB"/>
</dbReference>
<keyword evidence="9 11" id="KW-0472">Membrane</keyword>
<keyword evidence="17" id="KW-1185">Reference proteome</keyword>
<evidence type="ECO:0000259" key="15">
    <source>
        <dbReference type="Pfam" id="PF07715"/>
    </source>
</evidence>
<evidence type="ECO:0000259" key="14">
    <source>
        <dbReference type="Pfam" id="PF00593"/>
    </source>
</evidence>
<dbReference type="OrthoDB" id="7051185at2"/>
<organism evidence="16 17">
    <name type="scientific">Seongchinamella unica</name>
    <dbReference type="NCBI Taxonomy" id="2547392"/>
    <lineage>
        <taxon>Bacteria</taxon>
        <taxon>Pseudomonadati</taxon>
        <taxon>Pseudomonadota</taxon>
        <taxon>Gammaproteobacteria</taxon>
        <taxon>Cellvibrionales</taxon>
        <taxon>Halieaceae</taxon>
        <taxon>Seongchinamella</taxon>
    </lineage>
</organism>
<dbReference type="EMBL" id="SMSE01000001">
    <property type="protein sequence ID" value="TDG15920.1"/>
    <property type="molecule type" value="Genomic_DNA"/>
</dbReference>
<evidence type="ECO:0000256" key="9">
    <source>
        <dbReference type="ARBA" id="ARBA00023136"/>
    </source>
</evidence>
<keyword evidence="2 11" id="KW-0813">Transport</keyword>
<evidence type="ECO:0000256" key="10">
    <source>
        <dbReference type="ARBA" id="ARBA00023237"/>
    </source>
</evidence>
<evidence type="ECO:0000256" key="4">
    <source>
        <dbReference type="ARBA" id="ARBA00022496"/>
    </source>
</evidence>
<dbReference type="PANTHER" id="PTHR32552:SF81">
    <property type="entry name" value="TONB-DEPENDENT OUTER MEMBRANE RECEPTOR"/>
    <property type="match status" value="1"/>
</dbReference>
<dbReference type="InterPro" id="IPR039426">
    <property type="entry name" value="TonB-dep_rcpt-like"/>
</dbReference>
<dbReference type="Gene3D" id="2.40.170.20">
    <property type="entry name" value="TonB-dependent receptor, beta-barrel domain"/>
    <property type="match status" value="1"/>
</dbReference>
<gene>
    <name evidence="16" type="ORF">E2F43_06760</name>
</gene>
<evidence type="ECO:0000256" key="5">
    <source>
        <dbReference type="ARBA" id="ARBA00022692"/>
    </source>
</evidence>
<evidence type="ECO:0000256" key="1">
    <source>
        <dbReference type="ARBA" id="ARBA00004571"/>
    </source>
</evidence>
<dbReference type="Pfam" id="PF07715">
    <property type="entry name" value="Plug"/>
    <property type="match status" value="1"/>
</dbReference>
<keyword evidence="16" id="KW-0675">Receptor</keyword>
<evidence type="ECO:0000256" key="12">
    <source>
        <dbReference type="RuleBase" id="RU003357"/>
    </source>
</evidence>
<keyword evidence="8 12" id="KW-0798">TonB box</keyword>
<dbReference type="SUPFAM" id="SSF56935">
    <property type="entry name" value="Porins"/>
    <property type="match status" value="1"/>
</dbReference>
<comment type="similarity">
    <text evidence="11 12">Belongs to the TonB-dependent receptor family.</text>
</comment>
<evidence type="ECO:0000256" key="13">
    <source>
        <dbReference type="SAM" id="SignalP"/>
    </source>
</evidence>
<dbReference type="RefSeq" id="WP_133210846.1">
    <property type="nucleotide sequence ID" value="NZ_SMSE01000001.1"/>
</dbReference>
<feature type="signal peptide" evidence="13">
    <location>
        <begin position="1"/>
        <end position="26"/>
    </location>
</feature>
<dbReference type="Proteomes" id="UP000295554">
    <property type="component" value="Unassembled WGS sequence"/>
</dbReference>
<keyword evidence="7" id="KW-0406">Ion transport</keyword>
<evidence type="ECO:0000256" key="2">
    <source>
        <dbReference type="ARBA" id="ARBA00022448"/>
    </source>
</evidence>
<keyword evidence="6" id="KW-0408">Iron</keyword>
<evidence type="ECO:0000256" key="7">
    <source>
        <dbReference type="ARBA" id="ARBA00023065"/>
    </source>
</evidence>
<proteinExistence type="inferred from homology"/>
<reference evidence="16 17" key="1">
    <citation type="submission" date="2019-03" db="EMBL/GenBank/DDBJ databases">
        <title>Seongchinamella monodicae gen. nov., sp. nov., a novel member of the Gammaproteobacteria isolated from a tidal mudflat of beach.</title>
        <authorList>
            <person name="Yang H.G."/>
            <person name="Kang J.W."/>
            <person name="Lee S.D."/>
        </authorList>
    </citation>
    <scope>NUCLEOTIDE SEQUENCE [LARGE SCALE GENOMIC DNA]</scope>
    <source>
        <strain evidence="16 17">GH4-78</strain>
    </source>
</reference>
<dbReference type="GO" id="GO:0009279">
    <property type="term" value="C:cell outer membrane"/>
    <property type="evidence" value="ECO:0007669"/>
    <property type="project" value="UniProtKB-SubCell"/>
</dbReference>
<comment type="subcellular location">
    <subcellularLocation>
        <location evidence="1 11">Cell outer membrane</location>
        <topology evidence="1 11">Multi-pass membrane protein</topology>
    </subcellularLocation>
</comment>
<keyword evidence="5 11" id="KW-0812">Transmembrane</keyword>
<evidence type="ECO:0000256" key="6">
    <source>
        <dbReference type="ARBA" id="ARBA00023004"/>
    </source>
</evidence>
<accession>A0A4R5LWT6</accession>